<dbReference type="HOGENOM" id="CLU_027518_0_0_1"/>
<dbReference type="VEuPathDB" id="VectorBase:PHUM509570"/>
<dbReference type="RefSeq" id="XP_002431060.1">
    <property type="nucleotide sequence ID" value="XM_002431015.1"/>
</dbReference>
<comment type="subcellular location">
    <subcellularLocation>
        <location evidence="1">Cytoplasm</location>
    </subcellularLocation>
</comment>
<evidence type="ECO:0000256" key="9">
    <source>
        <dbReference type="ARBA" id="ARBA00022843"/>
    </source>
</evidence>
<dbReference type="EnsemblMetazoa" id="PHUM509570-RA">
    <property type="protein sequence ID" value="PHUM509570-PA"/>
    <property type="gene ID" value="PHUM509570"/>
</dbReference>
<feature type="compositionally biased region" description="Polar residues" evidence="13">
    <location>
        <begin position="127"/>
        <end position="149"/>
    </location>
</feature>
<dbReference type="eggNOG" id="KOG2981">
    <property type="taxonomic scope" value="Eukaryota"/>
</dbReference>
<dbReference type="InParanoid" id="E0VY66"/>
<evidence type="ECO:0000313" key="14">
    <source>
        <dbReference type="EMBL" id="EEB18322.1"/>
    </source>
</evidence>
<dbReference type="CTD" id="8233042"/>
<dbReference type="InterPro" id="IPR007135">
    <property type="entry name" value="Atg3/Atg10"/>
</dbReference>
<dbReference type="GO" id="GO:0015031">
    <property type="term" value="P:protein transport"/>
    <property type="evidence" value="ECO:0007669"/>
    <property type="project" value="UniProtKB-KW"/>
</dbReference>
<dbReference type="Gene3D" id="3.30.1460.50">
    <property type="match status" value="1"/>
</dbReference>
<gene>
    <name evidence="15" type="primary">8233042</name>
    <name evidence="14" type="ORF">Phum_PHUM509570</name>
</gene>
<sequence length="338" mass="38509">MQSVLNTVKGTALGVAEFLTPILKESKFRETGVLTPEEFVAAGDHLVHHCPTWQWASGDDTKSKPYLPKNKQFLITRNVPCSRRCKQMEYCEDNEKIIESDDADNGWVDTHHYDTSVIDEKVSEMNIESQTENTLNSPIRGDMSNNCSGDKNKGGDKNCHTNENNNDDDEDDDDDDDEACDMDEFEKEGFPMDDDDEVYVQTAVVASPNSTESGDILKTRTYDLHITYDKYYQTPRLWLFGYDENRKPLTVDQMYEDVSQDHAKKTVTMETHPHLPGPPMASVHPCRHAEVMKKIIQSVVEGGSELGVHMYLIIFIKFVQAVIPTIEYDYTQNFNLTK</sequence>
<evidence type="ECO:0000256" key="5">
    <source>
        <dbReference type="ARBA" id="ARBA00022490"/>
    </source>
</evidence>
<dbReference type="EMBL" id="DS235843">
    <property type="protein sequence ID" value="EEB18322.1"/>
    <property type="molecule type" value="Genomic_DNA"/>
</dbReference>
<keyword evidence="11" id="KW-0072">Autophagy</keyword>
<accession>E0VY66</accession>
<dbReference type="KEGG" id="phu:Phum_PHUM509570"/>
<evidence type="ECO:0000256" key="1">
    <source>
        <dbReference type="ARBA" id="ARBA00004496"/>
    </source>
</evidence>
<dbReference type="Proteomes" id="UP000009046">
    <property type="component" value="Unassembled WGS sequence"/>
</dbReference>
<evidence type="ECO:0000256" key="12">
    <source>
        <dbReference type="ARBA" id="ARBA00034553"/>
    </source>
</evidence>
<keyword evidence="7" id="KW-0808">Transferase</keyword>
<dbReference type="EMBL" id="AAZO01006201">
    <property type="status" value="NOT_ANNOTATED_CDS"/>
    <property type="molecule type" value="Genomic_DNA"/>
</dbReference>
<dbReference type="FunCoup" id="E0VY66">
    <property type="interactions" value="2454"/>
</dbReference>
<evidence type="ECO:0000256" key="3">
    <source>
        <dbReference type="ARBA" id="ARBA00017573"/>
    </source>
</evidence>
<comment type="similarity">
    <text evidence="2">Belongs to the ATG3 family.</text>
</comment>
<dbReference type="GeneID" id="8233042"/>
<dbReference type="GO" id="GO:0019776">
    <property type="term" value="F:Atg8-family ligase activity"/>
    <property type="evidence" value="ECO:0007669"/>
    <property type="project" value="TreeGrafter"/>
</dbReference>
<reference evidence="14" key="2">
    <citation type="submission" date="2007-04" db="EMBL/GenBank/DDBJ databases">
        <title>The genome of the human body louse.</title>
        <authorList>
            <consortium name="The Human Body Louse Genome Consortium"/>
            <person name="Kirkness E."/>
            <person name="Walenz B."/>
            <person name="Hass B."/>
            <person name="Bruggner R."/>
            <person name="Strausberg R."/>
        </authorList>
    </citation>
    <scope>NUCLEOTIDE SEQUENCE</scope>
    <source>
        <strain evidence="14">USDA</strain>
    </source>
</reference>
<keyword evidence="9" id="KW-0832">Ubl conjugation</keyword>
<evidence type="ECO:0000256" key="7">
    <source>
        <dbReference type="ARBA" id="ARBA00022679"/>
    </source>
</evidence>
<evidence type="ECO:0000313" key="15">
    <source>
        <dbReference type="EnsemblMetazoa" id="PHUM509570-PA"/>
    </source>
</evidence>
<evidence type="ECO:0000256" key="8">
    <source>
        <dbReference type="ARBA" id="ARBA00022786"/>
    </source>
</evidence>
<dbReference type="Pfam" id="PF03987">
    <property type="entry name" value="Autophagy_act_C"/>
    <property type="match status" value="1"/>
</dbReference>
<dbReference type="OMA" id="HCPTWSW"/>
<dbReference type="GO" id="GO:0061723">
    <property type="term" value="P:glycophagy"/>
    <property type="evidence" value="ECO:0007669"/>
    <property type="project" value="TreeGrafter"/>
</dbReference>
<protein>
    <recommendedName>
        <fullName evidence="3">Ubiquitin-like-conjugating enzyme ATG3</fullName>
    </recommendedName>
    <alternativeName>
        <fullName evidence="12">Autophagy-related protein 3</fullName>
    </alternativeName>
</protein>
<dbReference type="GO" id="GO:0005829">
    <property type="term" value="C:cytosol"/>
    <property type="evidence" value="ECO:0007669"/>
    <property type="project" value="TreeGrafter"/>
</dbReference>
<evidence type="ECO:0000256" key="11">
    <source>
        <dbReference type="ARBA" id="ARBA00023006"/>
    </source>
</evidence>
<keyword evidence="16" id="KW-1185">Reference proteome</keyword>
<evidence type="ECO:0000256" key="10">
    <source>
        <dbReference type="ARBA" id="ARBA00022927"/>
    </source>
</evidence>
<dbReference type="GO" id="GO:0000407">
    <property type="term" value="C:phagophore assembly site"/>
    <property type="evidence" value="ECO:0007669"/>
    <property type="project" value="TreeGrafter"/>
</dbReference>
<keyword evidence="4" id="KW-0813">Transport</keyword>
<dbReference type="PANTHER" id="PTHR12866">
    <property type="entry name" value="UBIQUITIN-LIKE-CONJUGATING ENZYME ATG3"/>
    <property type="match status" value="1"/>
</dbReference>
<name>E0VY66_PEDHC</name>
<dbReference type="FunFam" id="3.30.1460.50:FF:000001">
    <property type="entry name" value="Autophagy-related protein 3"/>
    <property type="match status" value="1"/>
</dbReference>
<dbReference type="GO" id="GO:0044804">
    <property type="term" value="P:nucleophagy"/>
    <property type="evidence" value="ECO:0007669"/>
    <property type="project" value="TreeGrafter"/>
</dbReference>
<keyword evidence="8" id="KW-0833">Ubl conjugation pathway</keyword>
<evidence type="ECO:0000256" key="2">
    <source>
        <dbReference type="ARBA" id="ARBA00007683"/>
    </source>
</evidence>
<evidence type="ECO:0000256" key="6">
    <source>
        <dbReference type="ARBA" id="ARBA00022499"/>
    </source>
</evidence>
<dbReference type="GO" id="GO:0000045">
    <property type="term" value="P:autophagosome assembly"/>
    <property type="evidence" value="ECO:0007669"/>
    <property type="project" value="TreeGrafter"/>
</dbReference>
<reference evidence="15" key="3">
    <citation type="submission" date="2021-02" db="UniProtKB">
        <authorList>
            <consortium name="EnsemblMetazoa"/>
        </authorList>
    </citation>
    <scope>IDENTIFICATION</scope>
    <source>
        <strain evidence="15">USDA</strain>
    </source>
</reference>
<organism>
    <name type="scientific">Pediculus humanus subsp. corporis</name>
    <name type="common">Body louse</name>
    <dbReference type="NCBI Taxonomy" id="121224"/>
    <lineage>
        <taxon>Eukaryota</taxon>
        <taxon>Metazoa</taxon>
        <taxon>Ecdysozoa</taxon>
        <taxon>Arthropoda</taxon>
        <taxon>Hexapoda</taxon>
        <taxon>Insecta</taxon>
        <taxon>Pterygota</taxon>
        <taxon>Neoptera</taxon>
        <taxon>Paraneoptera</taxon>
        <taxon>Psocodea</taxon>
        <taxon>Troctomorpha</taxon>
        <taxon>Phthiraptera</taxon>
        <taxon>Anoplura</taxon>
        <taxon>Pediculidae</taxon>
        <taxon>Pediculus</taxon>
    </lineage>
</organism>
<dbReference type="PANTHER" id="PTHR12866:SF2">
    <property type="entry name" value="UBIQUITIN-LIKE-CONJUGATING ENZYME ATG3"/>
    <property type="match status" value="1"/>
</dbReference>
<dbReference type="OrthoDB" id="1584384at2759"/>
<evidence type="ECO:0000256" key="4">
    <source>
        <dbReference type="ARBA" id="ARBA00022448"/>
    </source>
</evidence>
<evidence type="ECO:0000313" key="16">
    <source>
        <dbReference type="Proteomes" id="UP000009046"/>
    </source>
</evidence>
<dbReference type="STRING" id="121224.E0VY66"/>
<dbReference type="AlphaFoldDB" id="E0VY66"/>
<feature type="compositionally biased region" description="Basic and acidic residues" evidence="13">
    <location>
        <begin position="150"/>
        <end position="160"/>
    </location>
</feature>
<keyword evidence="5" id="KW-0963">Cytoplasm</keyword>
<feature type="compositionally biased region" description="Acidic residues" evidence="13">
    <location>
        <begin position="165"/>
        <end position="180"/>
    </location>
</feature>
<keyword evidence="10" id="KW-0653">Protein transport</keyword>
<evidence type="ECO:0000256" key="13">
    <source>
        <dbReference type="SAM" id="MobiDB-lite"/>
    </source>
</evidence>
<keyword evidence="6" id="KW-1017">Isopeptide bond</keyword>
<dbReference type="GO" id="GO:0000422">
    <property type="term" value="P:autophagy of mitochondrion"/>
    <property type="evidence" value="ECO:0007669"/>
    <property type="project" value="TreeGrafter"/>
</dbReference>
<proteinExistence type="inferred from homology"/>
<reference evidence="14" key="1">
    <citation type="submission" date="2007-04" db="EMBL/GenBank/DDBJ databases">
        <title>Annotation of Pediculus humanus corporis strain USDA.</title>
        <authorList>
            <person name="Kirkness E."/>
            <person name="Hannick L."/>
            <person name="Hass B."/>
            <person name="Bruggner R."/>
            <person name="Lawson D."/>
            <person name="Bidwell S."/>
            <person name="Joardar V."/>
            <person name="Caler E."/>
            <person name="Walenz B."/>
            <person name="Inman J."/>
            <person name="Schobel S."/>
            <person name="Galinsky K."/>
            <person name="Amedeo P."/>
            <person name="Strausberg R."/>
        </authorList>
    </citation>
    <scope>NUCLEOTIDE SEQUENCE</scope>
    <source>
        <strain evidence="14">USDA</strain>
    </source>
</reference>
<feature type="region of interest" description="Disordered" evidence="13">
    <location>
        <begin position="127"/>
        <end position="180"/>
    </location>
</feature>